<evidence type="ECO:0000256" key="8">
    <source>
        <dbReference type="SAM" id="Phobius"/>
    </source>
</evidence>
<name>N1QGV0_SPHMS</name>
<dbReference type="eggNOG" id="KOG4293">
    <property type="taxonomic scope" value="Eukaryota"/>
</dbReference>
<dbReference type="InterPro" id="IPR006593">
    <property type="entry name" value="Cyt_b561/ferric_Rdtase_TM"/>
</dbReference>
<dbReference type="CDD" id="cd09630">
    <property type="entry name" value="CDH_like_cytochrome"/>
    <property type="match status" value="1"/>
</dbReference>
<dbReference type="GO" id="GO:0016020">
    <property type="term" value="C:membrane"/>
    <property type="evidence" value="ECO:0007669"/>
    <property type="project" value="UniProtKB-SubCell"/>
</dbReference>
<dbReference type="InterPro" id="IPR005018">
    <property type="entry name" value="DOMON_domain"/>
</dbReference>
<dbReference type="SMART" id="SM00665">
    <property type="entry name" value="B561"/>
    <property type="match status" value="1"/>
</dbReference>
<accession>N1QGV0</accession>
<dbReference type="SMART" id="SM00664">
    <property type="entry name" value="DoH"/>
    <property type="match status" value="1"/>
</dbReference>
<dbReference type="Pfam" id="PF16010">
    <property type="entry name" value="CDH-cyt"/>
    <property type="match status" value="1"/>
</dbReference>
<dbReference type="OMA" id="KSPWIWA"/>
<keyword evidence="12" id="KW-1185">Reference proteome</keyword>
<feature type="transmembrane region" description="Helical" evidence="8">
    <location>
        <begin position="283"/>
        <end position="308"/>
    </location>
</feature>
<keyword evidence="5 8" id="KW-1133">Transmembrane helix</keyword>
<feature type="region of interest" description="Disordered" evidence="7">
    <location>
        <begin position="203"/>
        <end position="229"/>
    </location>
</feature>
<dbReference type="InterPro" id="IPR015920">
    <property type="entry name" value="Cellobiose_DH-like_cyt"/>
</dbReference>
<dbReference type="AlphaFoldDB" id="N1QGV0"/>
<proteinExistence type="predicted"/>
<dbReference type="SUPFAM" id="SSF49344">
    <property type="entry name" value="CBD9-like"/>
    <property type="match status" value="1"/>
</dbReference>
<dbReference type="HOGENOM" id="CLU_031471_1_0_1"/>
<evidence type="ECO:0000256" key="6">
    <source>
        <dbReference type="ARBA" id="ARBA00023136"/>
    </source>
</evidence>
<feature type="transmembrane region" description="Helical" evidence="8">
    <location>
        <begin position="258"/>
        <end position="276"/>
    </location>
</feature>
<keyword evidence="4" id="KW-0249">Electron transport</keyword>
<dbReference type="GeneID" id="27899421"/>
<evidence type="ECO:0000256" key="9">
    <source>
        <dbReference type="SAM" id="SignalP"/>
    </source>
</evidence>
<dbReference type="Gene3D" id="2.60.40.1210">
    <property type="entry name" value="Cellobiose dehydrogenase, cytochrome domain"/>
    <property type="match status" value="1"/>
</dbReference>
<organism evidence="11 12">
    <name type="scientific">Sphaerulina musiva (strain SO2202)</name>
    <name type="common">Poplar stem canker fungus</name>
    <name type="synonym">Septoria musiva</name>
    <dbReference type="NCBI Taxonomy" id="692275"/>
    <lineage>
        <taxon>Eukaryota</taxon>
        <taxon>Fungi</taxon>
        <taxon>Dikarya</taxon>
        <taxon>Ascomycota</taxon>
        <taxon>Pezizomycotina</taxon>
        <taxon>Dothideomycetes</taxon>
        <taxon>Dothideomycetidae</taxon>
        <taxon>Mycosphaerellales</taxon>
        <taxon>Mycosphaerellaceae</taxon>
        <taxon>Sphaerulina</taxon>
    </lineage>
</organism>
<dbReference type="OrthoDB" id="19261at2759"/>
<protein>
    <submittedName>
        <fullName evidence="11">CBD9-like protein</fullName>
    </submittedName>
</protein>
<evidence type="ECO:0000256" key="3">
    <source>
        <dbReference type="ARBA" id="ARBA00022692"/>
    </source>
</evidence>
<evidence type="ECO:0000313" key="12">
    <source>
        <dbReference type="Proteomes" id="UP000016931"/>
    </source>
</evidence>
<feature type="transmembrane region" description="Helical" evidence="8">
    <location>
        <begin position="351"/>
        <end position="375"/>
    </location>
</feature>
<dbReference type="PANTHER" id="PTHR47797">
    <property type="entry name" value="DEHYDROGENASE, PUTATIVE (AFU_ORTHOLOGUE AFUA_8G05805)-RELATED"/>
    <property type="match status" value="1"/>
</dbReference>
<evidence type="ECO:0000256" key="2">
    <source>
        <dbReference type="ARBA" id="ARBA00022448"/>
    </source>
</evidence>
<sequence length="453" mass="46865">MRSSTTLATVLGLGSTVIAQSSIARTCPESDVCYSLNIPQSTVQSNSQGDIYFQLSAPIKYQWVALGQGSRMSGSNIFVMYTSADGQNVTVSPRLGTGHVQPQHATDAQVELLAGSGVADGMMTANVKCSNCNSWSGGTMDFTAQSANWIYAYRTGDALDSDDLEENISQHQKYASFRWSLADAQGGDNTNPFVAAAVADSPTASVGSSASPTASTTTRPTSSGDMGSSSDTTFLGASAPFGGNSNYGDTLTTAHGTLASLAFVALFPAGAILIRVANFAGLVWLHAAIQTVGFLLFIAAFGLGIYIATQLSLLGSYHPIIGIVLFVVLFSQPVTGLLHHKMFKTHGGRGIFSFVHLGIGRVVILLGLINGGLGLMLADATTGEKTAYAVCAAVVGVMYIAAAVFGEVRMSKRKAAGSAGGSTFSESKKGHQQLGSAADGGDGIHMSQVPKGR</sequence>
<feature type="transmembrane region" description="Helical" evidence="8">
    <location>
        <begin position="387"/>
        <end position="405"/>
    </location>
</feature>
<feature type="transmembrane region" description="Helical" evidence="8">
    <location>
        <begin position="320"/>
        <end position="339"/>
    </location>
</feature>
<dbReference type="Proteomes" id="UP000016931">
    <property type="component" value="Unassembled WGS sequence"/>
</dbReference>
<dbReference type="RefSeq" id="XP_016764572.1">
    <property type="nucleotide sequence ID" value="XM_016902284.1"/>
</dbReference>
<evidence type="ECO:0000256" key="5">
    <source>
        <dbReference type="ARBA" id="ARBA00022989"/>
    </source>
</evidence>
<gene>
    <name evidence="11" type="ORF">SEPMUDRAFT_129395</name>
</gene>
<evidence type="ECO:0000259" key="10">
    <source>
        <dbReference type="PROSITE" id="PS50939"/>
    </source>
</evidence>
<reference evidence="11 12" key="1">
    <citation type="journal article" date="2012" name="PLoS Pathog.">
        <title>Diverse lifestyles and strategies of plant pathogenesis encoded in the genomes of eighteen Dothideomycetes fungi.</title>
        <authorList>
            <person name="Ohm R.A."/>
            <person name="Feau N."/>
            <person name="Henrissat B."/>
            <person name="Schoch C.L."/>
            <person name="Horwitz B.A."/>
            <person name="Barry K.W."/>
            <person name="Condon B.J."/>
            <person name="Copeland A.C."/>
            <person name="Dhillon B."/>
            <person name="Glaser F."/>
            <person name="Hesse C.N."/>
            <person name="Kosti I."/>
            <person name="LaButti K."/>
            <person name="Lindquist E.A."/>
            <person name="Lucas S."/>
            <person name="Salamov A.A."/>
            <person name="Bradshaw R.E."/>
            <person name="Ciuffetti L."/>
            <person name="Hamelin R.C."/>
            <person name="Kema G.H.J."/>
            <person name="Lawrence C."/>
            <person name="Scott J.A."/>
            <person name="Spatafora J.W."/>
            <person name="Turgeon B.G."/>
            <person name="de Wit P.J.G.M."/>
            <person name="Zhong S."/>
            <person name="Goodwin S.B."/>
            <person name="Grigoriev I.V."/>
        </authorList>
    </citation>
    <scope>NUCLEOTIDE SEQUENCE [LARGE SCALE GENOMIC DNA]</scope>
    <source>
        <strain evidence="11 12">SO2202</strain>
    </source>
</reference>
<keyword evidence="6 8" id="KW-0472">Membrane</keyword>
<evidence type="ECO:0000256" key="4">
    <source>
        <dbReference type="ARBA" id="ARBA00022982"/>
    </source>
</evidence>
<comment type="subcellular location">
    <subcellularLocation>
        <location evidence="1">Membrane</location>
    </subcellularLocation>
</comment>
<dbReference type="PANTHER" id="PTHR47797:SF1">
    <property type="entry name" value="CYTOCHROME B561 DOMAIN-CONTAINING PROTEIN-RELATED"/>
    <property type="match status" value="1"/>
</dbReference>
<dbReference type="EMBL" id="KB456260">
    <property type="protein sequence ID" value="EMF16451.1"/>
    <property type="molecule type" value="Genomic_DNA"/>
</dbReference>
<keyword evidence="2" id="KW-0813">Transport</keyword>
<feature type="chain" id="PRO_5004109856" evidence="9">
    <location>
        <begin position="20"/>
        <end position="453"/>
    </location>
</feature>
<feature type="domain" description="Cytochrome b561" evidence="10">
    <location>
        <begin position="217"/>
        <end position="411"/>
    </location>
</feature>
<evidence type="ECO:0000313" key="11">
    <source>
        <dbReference type="EMBL" id="EMF16451.1"/>
    </source>
</evidence>
<feature type="signal peptide" evidence="9">
    <location>
        <begin position="1"/>
        <end position="19"/>
    </location>
</feature>
<evidence type="ECO:0000256" key="1">
    <source>
        <dbReference type="ARBA" id="ARBA00004370"/>
    </source>
</evidence>
<keyword evidence="9" id="KW-0732">Signal</keyword>
<dbReference type="PROSITE" id="PS50939">
    <property type="entry name" value="CYTOCHROME_B561"/>
    <property type="match status" value="1"/>
</dbReference>
<dbReference type="CDD" id="cd08760">
    <property type="entry name" value="Cyt_b561_FRRS1_like"/>
    <property type="match status" value="1"/>
</dbReference>
<feature type="region of interest" description="Disordered" evidence="7">
    <location>
        <begin position="419"/>
        <end position="453"/>
    </location>
</feature>
<keyword evidence="3 8" id="KW-0812">Transmembrane</keyword>
<evidence type="ECO:0000256" key="7">
    <source>
        <dbReference type="SAM" id="MobiDB-lite"/>
    </source>
</evidence>
<dbReference type="STRING" id="692275.N1QGV0"/>
<dbReference type="Gene3D" id="1.20.120.1770">
    <property type="match status" value="1"/>
</dbReference>